<protein>
    <submittedName>
        <fullName evidence="1">Uncharacterized protein</fullName>
    </submittedName>
</protein>
<dbReference type="AlphaFoldDB" id="A0AA40LIP1"/>
<sequence>MEFKAVQQVQCLPLLPRSHLSLDNLRDRALRKAGTMNIPQRGGTSITVSGKTRKKEQELAFMKHPTRYQLPWQVFSCPALWKFQHHCARRQLSHYRDEDSEPRPHGTASSRWLVQQGAEANAKPKSVFLSITVLHGGVGTVLVRRRSELELALTPGAQEQRLFPTHLHVPKAQHTEPTAKKHLAGKIISIPELAVDLPIWDTEPEVSGLLQMEAKLLLLATPGLHYPIARVHGLCICVTCTATHGVRPQGLVTHHVIREALQVVKGGFQGVGVHI</sequence>
<keyword evidence="2" id="KW-1185">Reference proteome</keyword>
<comment type="caution">
    <text evidence="1">The sequence shown here is derived from an EMBL/GenBank/DDBJ whole genome shotgun (WGS) entry which is preliminary data.</text>
</comment>
<organism evidence="1 2">
    <name type="scientific">Cnephaeus nilssonii</name>
    <name type="common">Northern bat</name>
    <name type="synonym">Eptesicus nilssonii</name>
    <dbReference type="NCBI Taxonomy" id="3371016"/>
    <lineage>
        <taxon>Eukaryota</taxon>
        <taxon>Metazoa</taxon>
        <taxon>Chordata</taxon>
        <taxon>Craniata</taxon>
        <taxon>Vertebrata</taxon>
        <taxon>Euteleostomi</taxon>
        <taxon>Mammalia</taxon>
        <taxon>Eutheria</taxon>
        <taxon>Laurasiatheria</taxon>
        <taxon>Chiroptera</taxon>
        <taxon>Yangochiroptera</taxon>
        <taxon>Vespertilionidae</taxon>
        <taxon>Cnephaeus</taxon>
    </lineage>
</organism>
<name>A0AA40LIP1_CNENI</name>
<gene>
    <name evidence="1" type="ORF">QTO34_005155</name>
</gene>
<dbReference type="Proteomes" id="UP001177744">
    <property type="component" value="Unassembled WGS sequence"/>
</dbReference>
<reference evidence="1" key="1">
    <citation type="submission" date="2023-06" db="EMBL/GenBank/DDBJ databases">
        <title>Reference genome for the Northern bat (Eptesicus nilssonii), a most northern bat species.</title>
        <authorList>
            <person name="Laine V.N."/>
            <person name="Pulliainen A.T."/>
            <person name="Lilley T.M."/>
        </authorList>
    </citation>
    <scope>NUCLEOTIDE SEQUENCE</scope>
    <source>
        <strain evidence="1">BLF_Eptnil</strain>
        <tissue evidence="1">Kidney</tissue>
    </source>
</reference>
<accession>A0AA40LIP1</accession>
<dbReference type="EMBL" id="JAULJE010000015">
    <property type="protein sequence ID" value="KAK1334155.1"/>
    <property type="molecule type" value="Genomic_DNA"/>
</dbReference>
<proteinExistence type="predicted"/>
<evidence type="ECO:0000313" key="1">
    <source>
        <dbReference type="EMBL" id="KAK1334155.1"/>
    </source>
</evidence>
<evidence type="ECO:0000313" key="2">
    <source>
        <dbReference type="Proteomes" id="UP001177744"/>
    </source>
</evidence>